<protein>
    <submittedName>
        <fullName evidence="1">Uncharacterized protein</fullName>
    </submittedName>
</protein>
<comment type="caution">
    <text evidence="1">The sequence shown here is derived from an EMBL/GenBank/DDBJ whole genome shotgun (WGS) entry which is preliminary data.</text>
</comment>
<organism evidence="1 2">
    <name type="scientific">Trichoderma asperellum</name>
    <name type="common">Filamentous fungus</name>
    <dbReference type="NCBI Taxonomy" id="101201"/>
    <lineage>
        <taxon>Eukaryota</taxon>
        <taxon>Fungi</taxon>
        <taxon>Dikarya</taxon>
        <taxon>Ascomycota</taxon>
        <taxon>Pezizomycotina</taxon>
        <taxon>Sordariomycetes</taxon>
        <taxon>Hypocreomycetidae</taxon>
        <taxon>Hypocreales</taxon>
        <taxon>Hypocreaceae</taxon>
        <taxon>Trichoderma</taxon>
    </lineage>
</organism>
<dbReference type="Proteomes" id="UP000517252">
    <property type="component" value="Unassembled WGS sequence"/>
</dbReference>
<sequence>MQGRPRFSLSSSIDICSVFHQTLNNGRVSRLQGKIQRCIPAPSHTSYVGVSASEKLHDSFLLRSHGIMQWCFLIFRHGIYGSACIKKSLHDIVMTLMTSQVERRSAISILDVYIDAASSQNVYNVCVTCLSRKMDRGLSKRIKC</sequence>
<dbReference type="EMBL" id="BLZH01000008">
    <property type="protein sequence ID" value="GFP57613.1"/>
    <property type="molecule type" value="Genomic_DNA"/>
</dbReference>
<proteinExistence type="predicted"/>
<evidence type="ECO:0000313" key="2">
    <source>
        <dbReference type="Proteomes" id="UP000517252"/>
    </source>
</evidence>
<reference evidence="1 2" key="1">
    <citation type="submission" date="2020-07" db="EMBL/GenBank/DDBJ databases">
        <title>Trichoderma asperellum IC-1 whole genome shotgun sequence.</title>
        <authorList>
            <person name="Kanamasa S."/>
            <person name="Takahashi H."/>
        </authorList>
    </citation>
    <scope>NUCLEOTIDE SEQUENCE [LARGE SCALE GENOMIC DNA]</scope>
    <source>
        <strain evidence="1 2">IC-1</strain>
    </source>
</reference>
<evidence type="ECO:0000313" key="1">
    <source>
        <dbReference type="EMBL" id="GFP57613.1"/>
    </source>
</evidence>
<name>A0A6V8R4V5_TRIAP</name>
<accession>A0A6V8R4V5</accession>
<gene>
    <name evidence="1" type="ORF">TASIC1_0008045400</name>
</gene>
<dbReference type="AlphaFoldDB" id="A0A6V8R4V5"/>